<proteinExistence type="predicted"/>
<comment type="caution">
    <text evidence="2">The sequence shown here is derived from an EMBL/GenBank/DDBJ whole genome shotgun (WGS) entry which is preliminary data.</text>
</comment>
<dbReference type="AlphaFoldDB" id="A0A166XMG8"/>
<feature type="chain" id="PRO_5007882371" evidence="1">
    <location>
        <begin position="19"/>
        <end position="127"/>
    </location>
</feature>
<evidence type="ECO:0000313" key="3">
    <source>
        <dbReference type="Proteomes" id="UP000076863"/>
    </source>
</evidence>
<evidence type="ECO:0000313" key="2">
    <source>
        <dbReference type="EMBL" id="OAA35976.1"/>
    </source>
</evidence>
<dbReference type="Proteomes" id="UP000076863">
    <property type="component" value="Unassembled WGS sequence"/>
</dbReference>
<accession>A0A166XMG8</accession>
<sequence>MLSTSIIALPLLAVSVFAAPAPQAPATGSVQVQFANNWSGANGNAWIPLDGSAVALGQAYANTNLFKDGTLFVTSLQFTANFQHVSCKVLKDGSKQVADIHNPAQDFQTFSQKPVDWVKGFTIRCTA</sequence>
<reference evidence="2 3" key="1">
    <citation type="journal article" date="2016" name="Genome Biol. Evol.">
        <title>Divergent and convergent evolution of fungal pathogenicity.</title>
        <authorList>
            <person name="Shang Y."/>
            <person name="Xiao G."/>
            <person name="Zheng P."/>
            <person name="Cen K."/>
            <person name="Zhan S."/>
            <person name="Wang C."/>
        </authorList>
    </citation>
    <scope>NUCLEOTIDE SEQUENCE [LARGE SCALE GENOMIC DNA]</scope>
    <source>
        <strain evidence="2 3">RCEF 3172</strain>
    </source>
</reference>
<gene>
    <name evidence="2" type="ORF">BBO_08401</name>
</gene>
<name>A0A166XMG8_9HYPO</name>
<keyword evidence="3" id="KW-1185">Reference proteome</keyword>
<feature type="signal peptide" evidence="1">
    <location>
        <begin position="1"/>
        <end position="18"/>
    </location>
</feature>
<evidence type="ECO:0000256" key="1">
    <source>
        <dbReference type="SAM" id="SignalP"/>
    </source>
</evidence>
<dbReference type="OrthoDB" id="3497702at2759"/>
<protein>
    <submittedName>
        <fullName evidence="2">Uncharacterized protein</fullName>
    </submittedName>
</protein>
<dbReference type="EMBL" id="AZHA01000038">
    <property type="protein sequence ID" value="OAA35976.1"/>
    <property type="molecule type" value="Genomic_DNA"/>
</dbReference>
<organism evidence="2 3">
    <name type="scientific">Beauveria brongniartii RCEF 3172</name>
    <dbReference type="NCBI Taxonomy" id="1081107"/>
    <lineage>
        <taxon>Eukaryota</taxon>
        <taxon>Fungi</taxon>
        <taxon>Dikarya</taxon>
        <taxon>Ascomycota</taxon>
        <taxon>Pezizomycotina</taxon>
        <taxon>Sordariomycetes</taxon>
        <taxon>Hypocreomycetidae</taxon>
        <taxon>Hypocreales</taxon>
        <taxon>Cordycipitaceae</taxon>
        <taxon>Beauveria</taxon>
        <taxon>Beauveria brongniartii</taxon>
    </lineage>
</organism>
<keyword evidence="1" id="KW-0732">Signal</keyword>